<dbReference type="EMBL" id="SRXU01000004">
    <property type="protein sequence ID" value="TGX42360.1"/>
    <property type="molecule type" value="Genomic_DNA"/>
</dbReference>
<organism evidence="2 3">
    <name type="scientific">Sphingomonas naasensis</name>
    <dbReference type="NCBI Taxonomy" id="1344951"/>
    <lineage>
        <taxon>Bacteria</taxon>
        <taxon>Pseudomonadati</taxon>
        <taxon>Pseudomonadota</taxon>
        <taxon>Alphaproteobacteria</taxon>
        <taxon>Sphingomonadales</taxon>
        <taxon>Sphingomonadaceae</taxon>
        <taxon>Sphingomonas</taxon>
    </lineage>
</organism>
<evidence type="ECO:0000313" key="3">
    <source>
        <dbReference type="Proteomes" id="UP000309848"/>
    </source>
</evidence>
<sequence length="201" mass="23499">MAAHLPGPEVTHDLYLHIRVIISIVLGIAITRILAGLARFVQHPGKLKVYPVHLLWALIVLIASIHFWWWEFGLAAVTRWRFELFLFVLFYAFQFALMANILFPDDLEEYDGYQDYFLSRRKWFFGLLIVSMLTDWFDTAIKGHAYLASFGVEYPLRIAGTIMLALVAMRTRNQRFQLVFALLYLAYYVSWIVRVYDPGRG</sequence>
<dbReference type="AlphaFoldDB" id="A0A4S1WKP4"/>
<keyword evidence="1" id="KW-0812">Transmembrane</keyword>
<dbReference type="RefSeq" id="WP_135984786.1">
    <property type="nucleotide sequence ID" value="NZ_JAASQM010000004.1"/>
</dbReference>
<evidence type="ECO:0000313" key="2">
    <source>
        <dbReference type="EMBL" id="TGX42360.1"/>
    </source>
</evidence>
<proteinExistence type="predicted"/>
<gene>
    <name evidence="2" type="ORF">E5A74_10950</name>
</gene>
<keyword evidence="3" id="KW-1185">Reference proteome</keyword>
<reference evidence="2 3" key="1">
    <citation type="submission" date="2019-04" db="EMBL/GenBank/DDBJ databases">
        <title>Sphingomonas psychrotolerans sp. nov., isolated from soil in the Tianshan Mountains, Xinjiang, China.</title>
        <authorList>
            <person name="Luo Y."/>
            <person name="Sheng H."/>
        </authorList>
    </citation>
    <scope>NUCLEOTIDE SEQUENCE [LARGE SCALE GENOMIC DNA]</scope>
    <source>
        <strain evidence="2 3">KIS18-15</strain>
    </source>
</reference>
<accession>A0A4S1WKP4</accession>
<comment type="caution">
    <text evidence="2">The sequence shown here is derived from an EMBL/GenBank/DDBJ whole genome shotgun (WGS) entry which is preliminary data.</text>
</comment>
<feature type="transmembrane region" description="Helical" evidence="1">
    <location>
        <begin position="49"/>
        <end position="70"/>
    </location>
</feature>
<dbReference type="Proteomes" id="UP000309848">
    <property type="component" value="Unassembled WGS sequence"/>
</dbReference>
<keyword evidence="1" id="KW-1133">Transmembrane helix</keyword>
<name>A0A4S1WKP4_9SPHN</name>
<keyword evidence="1" id="KW-0472">Membrane</keyword>
<protein>
    <submittedName>
        <fullName evidence="2">Uncharacterized protein</fullName>
    </submittedName>
</protein>
<feature type="transmembrane region" description="Helical" evidence="1">
    <location>
        <begin position="147"/>
        <end position="169"/>
    </location>
</feature>
<feature type="transmembrane region" description="Helical" evidence="1">
    <location>
        <begin position="14"/>
        <end position="37"/>
    </location>
</feature>
<feature type="transmembrane region" description="Helical" evidence="1">
    <location>
        <begin position="82"/>
        <end position="103"/>
    </location>
</feature>
<feature type="transmembrane region" description="Helical" evidence="1">
    <location>
        <begin position="176"/>
        <end position="196"/>
    </location>
</feature>
<feature type="transmembrane region" description="Helical" evidence="1">
    <location>
        <begin position="123"/>
        <end position="141"/>
    </location>
</feature>
<evidence type="ECO:0000256" key="1">
    <source>
        <dbReference type="SAM" id="Phobius"/>
    </source>
</evidence>
<dbReference type="OrthoDB" id="9803673at2"/>